<keyword evidence="7" id="KW-1185">Reference proteome</keyword>
<dbReference type="GO" id="GO:0016301">
    <property type="term" value="F:kinase activity"/>
    <property type="evidence" value="ECO:0007669"/>
    <property type="project" value="UniProtKB-KW"/>
</dbReference>
<dbReference type="GO" id="GO:0005791">
    <property type="term" value="C:rough endoplasmic reticulum"/>
    <property type="evidence" value="ECO:0007669"/>
    <property type="project" value="TreeGrafter"/>
</dbReference>
<evidence type="ECO:0000256" key="1">
    <source>
        <dbReference type="ARBA" id="ARBA00022670"/>
    </source>
</evidence>
<dbReference type="Pfam" id="PF00089">
    <property type="entry name" value="Trypsin"/>
    <property type="match status" value="1"/>
</dbReference>
<gene>
    <name evidence="6" type="ORF">UY3_11923</name>
</gene>
<evidence type="ECO:0000259" key="5">
    <source>
        <dbReference type="PROSITE" id="PS50240"/>
    </source>
</evidence>
<reference evidence="7" key="1">
    <citation type="journal article" date="2013" name="Nat. Genet.">
        <title>The draft genomes of soft-shell turtle and green sea turtle yield insights into the development and evolution of the turtle-specific body plan.</title>
        <authorList>
            <person name="Wang Z."/>
            <person name="Pascual-Anaya J."/>
            <person name="Zadissa A."/>
            <person name="Li W."/>
            <person name="Niimura Y."/>
            <person name="Huang Z."/>
            <person name="Li C."/>
            <person name="White S."/>
            <person name="Xiong Z."/>
            <person name="Fang D."/>
            <person name="Wang B."/>
            <person name="Ming Y."/>
            <person name="Chen Y."/>
            <person name="Zheng Y."/>
            <person name="Kuraku S."/>
            <person name="Pignatelli M."/>
            <person name="Herrero J."/>
            <person name="Beal K."/>
            <person name="Nozawa M."/>
            <person name="Li Q."/>
            <person name="Wang J."/>
            <person name="Zhang H."/>
            <person name="Yu L."/>
            <person name="Shigenobu S."/>
            <person name="Wang J."/>
            <person name="Liu J."/>
            <person name="Flicek P."/>
            <person name="Searle S."/>
            <person name="Wang J."/>
            <person name="Kuratani S."/>
            <person name="Yin Y."/>
            <person name="Aken B."/>
            <person name="Zhang G."/>
            <person name="Irie N."/>
        </authorList>
    </citation>
    <scope>NUCLEOTIDE SEQUENCE [LARGE SCALE GENOMIC DNA]</scope>
</reference>
<feature type="domain" description="Peptidase S1" evidence="5">
    <location>
        <begin position="1"/>
        <end position="152"/>
    </location>
</feature>
<evidence type="ECO:0000256" key="4">
    <source>
        <dbReference type="SAM" id="MobiDB-lite"/>
    </source>
</evidence>
<keyword evidence="2" id="KW-0378">Hydrolase</keyword>
<dbReference type="PROSITE" id="PS50240">
    <property type="entry name" value="TRYPSIN_DOM"/>
    <property type="match status" value="1"/>
</dbReference>
<dbReference type="InterPro" id="IPR009003">
    <property type="entry name" value="Peptidase_S1_PA"/>
</dbReference>
<keyword evidence="6" id="KW-0418">Kinase</keyword>
<dbReference type="GO" id="GO:0005615">
    <property type="term" value="C:extracellular space"/>
    <property type="evidence" value="ECO:0007669"/>
    <property type="project" value="TreeGrafter"/>
</dbReference>
<dbReference type="Proteomes" id="UP000031443">
    <property type="component" value="Unassembled WGS sequence"/>
</dbReference>
<keyword evidence="3" id="KW-0720">Serine protease</keyword>
<evidence type="ECO:0000256" key="2">
    <source>
        <dbReference type="ARBA" id="ARBA00022801"/>
    </source>
</evidence>
<evidence type="ECO:0000313" key="6">
    <source>
        <dbReference type="EMBL" id="EMP30936.1"/>
    </source>
</evidence>
<keyword evidence="6" id="KW-0808">Transferase</keyword>
<dbReference type="PANTHER" id="PTHR24264">
    <property type="entry name" value="TRYPSIN-RELATED"/>
    <property type="match status" value="1"/>
</dbReference>
<sequence length="152" mass="15998">MGLLRPLVQCRTERSTPATSTPTAANSAALPSTGESAMNPNGNPIHPFPFSLLGSKLAPGMLPLTGQQVPPVNGALGRTSWILPRRRQSQRPAHNTGCQASGDSGGLLVCEVQDRATLRGIVSWGMGCGEQDKPGVYTNVARYLAWIQGHVG</sequence>
<dbReference type="GO" id="GO:0031638">
    <property type="term" value="P:zymogen activation"/>
    <property type="evidence" value="ECO:0007669"/>
    <property type="project" value="TreeGrafter"/>
</dbReference>
<dbReference type="InterPro" id="IPR050127">
    <property type="entry name" value="Serine_Proteases_S1"/>
</dbReference>
<evidence type="ECO:0000256" key="3">
    <source>
        <dbReference type="ARBA" id="ARBA00022825"/>
    </source>
</evidence>
<accession>M7AZF7</accession>
<dbReference type="InterPro" id="IPR043504">
    <property type="entry name" value="Peptidase_S1_PA_chymotrypsin"/>
</dbReference>
<feature type="region of interest" description="Disordered" evidence="4">
    <location>
        <begin position="1"/>
        <end position="43"/>
    </location>
</feature>
<dbReference type="EMBL" id="KB547574">
    <property type="protein sequence ID" value="EMP30936.1"/>
    <property type="molecule type" value="Genomic_DNA"/>
</dbReference>
<dbReference type="Gene3D" id="2.40.10.10">
    <property type="entry name" value="Trypsin-like serine proteases"/>
    <property type="match status" value="1"/>
</dbReference>
<dbReference type="SUPFAM" id="SSF50494">
    <property type="entry name" value="Trypsin-like serine proteases"/>
    <property type="match status" value="1"/>
</dbReference>
<protein>
    <submittedName>
        <fullName evidence="6">Urokinase-type plasminogen activator</fullName>
    </submittedName>
</protein>
<proteinExistence type="predicted"/>
<dbReference type="GO" id="GO:0004252">
    <property type="term" value="F:serine-type endopeptidase activity"/>
    <property type="evidence" value="ECO:0007669"/>
    <property type="project" value="InterPro"/>
</dbReference>
<dbReference type="GO" id="GO:0007596">
    <property type="term" value="P:blood coagulation"/>
    <property type="evidence" value="ECO:0007669"/>
    <property type="project" value="TreeGrafter"/>
</dbReference>
<name>M7AZF7_CHEMY</name>
<organism evidence="6 7">
    <name type="scientific">Chelonia mydas</name>
    <name type="common">Green sea-turtle</name>
    <name type="synonym">Chelonia agassizi</name>
    <dbReference type="NCBI Taxonomy" id="8469"/>
    <lineage>
        <taxon>Eukaryota</taxon>
        <taxon>Metazoa</taxon>
        <taxon>Chordata</taxon>
        <taxon>Craniata</taxon>
        <taxon>Vertebrata</taxon>
        <taxon>Euteleostomi</taxon>
        <taxon>Archelosauria</taxon>
        <taxon>Testudinata</taxon>
        <taxon>Testudines</taxon>
        <taxon>Cryptodira</taxon>
        <taxon>Durocryptodira</taxon>
        <taxon>Americhelydia</taxon>
        <taxon>Chelonioidea</taxon>
        <taxon>Cheloniidae</taxon>
        <taxon>Chelonia</taxon>
    </lineage>
</organism>
<feature type="compositionally biased region" description="Low complexity" evidence="4">
    <location>
        <begin position="15"/>
        <end position="33"/>
    </location>
</feature>
<keyword evidence="1" id="KW-0645">Protease</keyword>
<dbReference type="InterPro" id="IPR001254">
    <property type="entry name" value="Trypsin_dom"/>
</dbReference>
<dbReference type="STRING" id="8469.M7AZF7"/>
<evidence type="ECO:0000313" key="7">
    <source>
        <dbReference type="Proteomes" id="UP000031443"/>
    </source>
</evidence>
<dbReference type="PANTHER" id="PTHR24264:SF46">
    <property type="entry name" value="COAGULATION FACTOR XII"/>
    <property type="match status" value="1"/>
</dbReference>
<dbReference type="AlphaFoldDB" id="M7AZF7"/>